<keyword evidence="3" id="KW-0812">Transmembrane</keyword>
<comment type="subcellular location">
    <subcellularLocation>
        <location evidence="1">Membrane</location>
        <topology evidence="1">Multi-pass membrane protein</topology>
    </subcellularLocation>
</comment>
<keyword evidence="4" id="KW-1133">Transmembrane helix</keyword>
<name>A0A3Q0J9Q7_DIACI</name>
<dbReference type="GeneID" id="113469878"/>
<reference evidence="7" key="1">
    <citation type="submission" date="2025-08" db="UniProtKB">
        <authorList>
            <consortium name="RefSeq"/>
        </authorList>
    </citation>
    <scope>IDENTIFICATION</scope>
</reference>
<evidence type="ECO:0000256" key="5">
    <source>
        <dbReference type="ARBA" id="ARBA00023136"/>
    </source>
</evidence>
<dbReference type="InterPro" id="IPR050352">
    <property type="entry name" value="ABCG_transporters"/>
</dbReference>
<keyword evidence="5" id="KW-0472">Membrane</keyword>
<organism evidence="6 7">
    <name type="scientific">Diaphorina citri</name>
    <name type="common">Asian citrus psyllid</name>
    <dbReference type="NCBI Taxonomy" id="121845"/>
    <lineage>
        <taxon>Eukaryota</taxon>
        <taxon>Metazoa</taxon>
        <taxon>Ecdysozoa</taxon>
        <taxon>Arthropoda</taxon>
        <taxon>Hexapoda</taxon>
        <taxon>Insecta</taxon>
        <taxon>Pterygota</taxon>
        <taxon>Neoptera</taxon>
        <taxon>Paraneoptera</taxon>
        <taxon>Hemiptera</taxon>
        <taxon>Sternorrhyncha</taxon>
        <taxon>Psylloidea</taxon>
        <taxon>Psyllidae</taxon>
        <taxon>Diaphorininae</taxon>
        <taxon>Diaphorina</taxon>
    </lineage>
</organism>
<dbReference type="GO" id="GO:0042626">
    <property type="term" value="F:ATPase-coupled transmembrane transporter activity"/>
    <property type="evidence" value="ECO:0007669"/>
    <property type="project" value="TreeGrafter"/>
</dbReference>
<dbReference type="InterPro" id="IPR027417">
    <property type="entry name" value="P-loop_NTPase"/>
</dbReference>
<evidence type="ECO:0000256" key="2">
    <source>
        <dbReference type="ARBA" id="ARBA00022448"/>
    </source>
</evidence>
<evidence type="ECO:0000256" key="1">
    <source>
        <dbReference type="ARBA" id="ARBA00004141"/>
    </source>
</evidence>
<dbReference type="GO" id="GO:0005886">
    <property type="term" value="C:plasma membrane"/>
    <property type="evidence" value="ECO:0007669"/>
    <property type="project" value="TreeGrafter"/>
</dbReference>
<keyword evidence="6" id="KW-1185">Reference proteome</keyword>
<dbReference type="RefSeq" id="XP_026683683.1">
    <property type="nucleotide sequence ID" value="XM_026827882.1"/>
</dbReference>
<dbReference type="PaxDb" id="121845-A0A3Q0J9Q7"/>
<dbReference type="STRING" id="121845.A0A3Q0J9Q7"/>
<evidence type="ECO:0000256" key="4">
    <source>
        <dbReference type="ARBA" id="ARBA00022989"/>
    </source>
</evidence>
<dbReference type="GO" id="GO:0030659">
    <property type="term" value="C:cytoplasmic vesicle membrane"/>
    <property type="evidence" value="ECO:0007669"/>
    <property type="project" value="TreeGrafter"/>
</dbReference>
<accession>A0A3Q0J9Q7</accession>
<evidence type="ECO:0000313" key="6">
    <source>
        <dbReference type="Proteomes" id="UP000079169"/>
    </source>
</evidence>
<evidence type="ECO:0000256" key="3">
    <source>
        <dbReference type="ARBA" id="ARBA00022692"/>
    </source>
</evidence>
<proteinExistence type="predicted"/>
<dbReference type="KEGG" id="dci:113469878"/>
<dbReference type="Gene3D" id="3.40.50.300">
    <property type="entry name" value="P-loop containing nucleotide triphosphate hydrolases"/>
    <property type="match status" value="1"/>
</dbReference>
<protein>
    <submittedName>
        <fullName evidence="7">Protein scarlet-like</fullName>
    </submittedName>
</protein>
<dbReference type="Proteomes" id="UP000079169">
    <property type="component" value="Unplaced"/>
</dbReference>
<keyword evidence="2" id="KW-0813">Transport</keyword>
<dbReference type="AlphaFoldDB" id="A0A3Q0J9Q7"/>
<sequence length="104" mass="11562">MWSPPKALPLLNVAHRQIGTSGDHFQIFLSGGERRRLSFATELLSDPDLFFCDEVTSGLDSYSTLNLISTMKQMATDHQKTIICAIHQPSSEILLGIKGERLMS</sequence>
<evidence type="ECO:0000313" key="7">
    <source>
        <dbReference type="RefSeq" id="XP_026683683.1"/>
    </source>
</evidence>
<dbReference type="SUPFAM" id="SSF52540">
    <property type="entry name" value="P-loop containing nucleoside triphosphate hydrolases"/>
    <property type="match status" value="1"/>
</dbReference>
<dbReference type="PANTHER" id="PTHR48041">
    <property type="entry name" value="ABC TRANSPORTER G FAMILY MEMBER 28"/>
    <property type="match status" value="1"/>
</dbReference>
<gene>
    <name evidence="7" type="primary">LOC113469878</name>
</gene>
<dbReference type="PANTHER" id="PTHR48041:SF139">
    <property type="entry name" value="PROTEIN SCARLET"/>
    <property type="match status" value="1"/>
</dbReference>